<gene>
    <name evidence="2" type="ORF">LMJF_27_2380</name>
</gene>
<dbReference type="HOGENOM" id="CLU_1690108_0_0_1"/>
<feature type="transmembrane region" description="Helical" evidence="1">
    <location>
        <begin position="74"/>
        <end position="92"/>
    </location>
</feature>
<dbReference type="KEGG" id="lma:LMJF_27_2380"/>
<dbReference type="AlphaFoldDB" id="E9ACV8"/>
<evidence type="ECO:0000256" key="1">
    <source>
        <dbReference type="SAM" id="Phobius"/>
    </source>
</evidence>
<reference evidence="2 3" key="1">
    <citation type="journal article" date="2005" name="Science">
        <title>The genome of the kinetoplastid parasite, Leishmania major.</title>
        <authorList>
            <person name="Ivens A.C."/>
            <person name="Peacock C.S."/>
            <person name="Worthey E.A."/>
            <person name="Murphy L."/>
            <person name="Aggarwal G."/>
            <person name="Berriman M."/>
            <person name="Sisk E."/>
            <person name="Rajandream M.A."/>
            <person name="Adlem E."/>
            <person name="Aert R."/>
            <person name="Anupama A."/>
            <person name="Apostolou Z."/>
            <person name="Attipoe P."/>
            <person name="Bason N."/>
            <person name="Bauser C."/>
            <person name="Beck A."/>
            <person name="Beverley S.M."/>
            <person name="Bianchettin G."/>
            <person name="Borzym K."/>
            <person name="Bothe G."/>
            <person name="Bruschi C.V."/>
            <person name="Collins M."/>
            <person name="Cadag E."/>
            <person name="Ciarloni L."/>
            <person name="Clayton C."/>
            <person name="Coulson R.M."/>
            <person name="Cronin A."/>
            <person name="Cruz A.K."/>
            <person name="Davies R.M."/>
            <person name="De Gaudenzi J."/>
            <person name="Dobson D.E."/>
            <person name="Duesterhoeft A."/>
            <person name="Fazelina G."/>
            <person name="Fosker N."/>
            <person name="Frasch A.C."/>
            <person name="Fraser A."/>
            <person name="Fuchs M."/>
            <person name="Gabel C."/>
            <person name="Goble A."/>
            <person name="Goffeau A."/>
            <person name="Harris D."/>
            <person name="Hertz-Fowler C."/>
            <person name="Hilbert H."/>
            <person name="Horn D."/>
            <person name="Huang Y."/>
            <person name="Klages S."/>
            <person name="Knights A."/>
            <person name="Kube M."/>
            <person name="Larke N."/>
            <person name="Litvin L."/>
            <person name="Lord A."/>
            <person name="Louie T."/>
            <person name="Marra M."/>
            <person name="Masuy D."/>
            <person name="Matthews K."/>
            <person name="Michaeli S."/>
            <person name="Mottram J.C."/>
            <person name="Muller-Auer S."/>
            <person name="Munden H."/>
            <person name="Nelson S."/>
            <person name="Norbertczak H."/>
            <person name="Oliver K."/>
            <person name="O'neil S."/>
            <person name="Pentony M."/>
            <person name="Pohl T.M."/>
            <person name="Price C."/>
            <person name="Purnelle B."/>
            <person name="Quail M.A."/>
            <person name="Rabbinowitsch E."/>
            <person name="Reinhardt R."/>
            <person name="Rieger M."/>
            <person name="Rinta J."/>
            <person name="Robben J."/>
            <person name="Robertson L."/>
            <person name="Ruiz J.C."/>
            <person name="Rutter S."/>
            <person name="Saunders D."/>
            <person name="Schafer M."/>
            <person name="Schein J."/>
            <person name="Schwartz D.C."/>
            <person name="Seeger K."/>
            <person name="Seyler A."/>
            <person name="Sharp S."/>
            <person name="Shin H."/>
            <person name="Sivam D."/>
            <person name="Squares R."/>
            <person name="Squares S."/>
            <person name="Tosato V."/>
            <person name="Vogt C."/>
            <person name="Volckaert G."/>
            <person name="Wambutt R."/>
            <person name="Warren T."/>
            <person name="Wedler H."/>
            <person name="Woodward J."/>
            <person name="Zhou S."/>
            <person name="Zimmermann W."/>
            <person name="Smith D.F."/>
            <person name="Blackwell J.M."/>
            <person name="Stuart K.D."/>
            <person name="Barrell B."/>
            <person name="Myler P.J."/>
        </authorList>
    </citation>
    <scope>NUCLEOTIDE SEQUENCE [LARGE SCALE GENOMIC DNA]</scope>
    <source>
        <strain evidence="3">MHOM/IL/81/Friedlin</strain>
    </source>
</reference>
<reference evidence="2 3" key="2">
    <citation type="journal article" date="2011" name="Genome Res.">
        <title>Chromosome and gene copy number variation allow major structural change between species and strains of Leishmania.</title>
        <authorList>
            <person name="Rogers M.B."/>
            <person name="Hilley J.D."/>
            <person name="Dickens N.J."/>
            <person name="Wilkes J."/>
            <person name="Bates P.A."/>
            <person name="Depledge D.P."/>
            <person name="Harris D."/>
            <person name="Her Y."/>
            <person name="Herzyk P."/>
            <person name="Imamura H."/>
            <person name="Otto T.D."/>
            <person name="Sanders M."/>
            <person name="Seeger K."/>
            <person name="Dujardin J.C."/>
            <person name="Berriman M."/>
            <person name="Smith D.F."/>
            <person name="Hertz-Fowler C."/>
            <person name="Mottram J.C."/>
        </authorList>
    </citation>
    <scope>NUCLEOTIDE SEQUENCE [LARGE SCALE GENOMIC DNA]</scope>
    <source>
        <strain evidence="3">MHOM/IL/81/Friedlin</strain>
    </source>
</reference>
<keyword evidence="1" id="KW-0812">Transmembrane</keyword>
<dbReference type="VEuPathDB" id="TriTrypDB:LMJLV39_270031600"/>
<feature type="transmembrane region" description="Helical" evidence="1">
    <location>
        <begin position="98"/>
        <end position="117"/>
    </location>
</feature>
<name>E9ACV8_LEIMA</name>
<organism evidence="2 3">
    <name type="scientific">Leishmania major</name>
    <dbReference type="NCBI Taxonomy" id="5664"/>
    <lineage>
        <taxon>Eukaryota</taxon>
        <taxon>Discoba</taxon>
        <taxon>Euglenozoa</taxon>
        <taxon>Kinetoplastea</taxon>
        <taxon>Metakinetoplastina</taxon>
        <taxon>Trypanosomatida</taxon>
        <taxon>Trypanosomatidae</taxon>
        <taxon>Leishmaniinae</taxon>
        <taxon>Leishmania</taxon>
    </lineage>
</organism>
<feature type="transmembrane region" description="Helical" evidence="1">
    <location>
        <begin position="138"/>
        <end position="155"/>
    </location>
</feature>
<accession>E9ACV8</accession>
<proteinExistence type="predicted"/>
<dbReference type="VEuPathDB" id="TriTrypDB:LMJSD75_270031500"/>
<keyword evidence="1" id="KW-1133">Transmembrane helix</keyword>
<dbReference type="OMA" id="LIFVACW"/>
<dbReference type="eggNOG" id="ENOG502SP87">
    <property type="taxonomic scope" value="Eukaryota"/>
</dbReference>
<dbReference type="InParanoid" id="E9ACV8"/>
<dbReference type="VEuPathDB" id="TriTrypDB:LMJFC_270034900"/>
<sequence length="156" mass="17159">MSSHVIGALPCPRSSSLLTAACWVHVILFLQVSLSLSLVAAHTMLYTITLALLTFASAFMVADTVANIWQLLNSARVALISYGVWMAALTLTVLGTDWLTTLGFVHALIFVACWWLVRDGDNPAHSSPSRDDYVRFPVMVYVPAFVVLYSLQGWLQ</sequence>
<evidence type="ECO:0000313" key="3">
    <source>
        <dbReference type="Proteomes" id="UP000000542"/>
    </source>
</evidence>
<dbReference type="Proteomes" id="UP000000542">
    <property type="component" value="Chromosome 27"/>
</dbReference>
<protein>
    <submittedName>
        <fullName evidence="2">Uncharacterized protein</fullName>
    </submittedName>
</protein>
<dbReference type="VEuPathDB" id="TriTrypDB:LmjF.27.2380"/>
<dbReference type="EMBL" id="FR796423">
    <property type="protein sequence ID" value="CBZ12311.1"/>
    <property type="molecule type" value="Genomic_DNA"/>
</dbReference>
<dbReference type="GeneID" id="12982833"/>
<keyword evidence="1" id="KW-0472">Membrane</keyword>
<feature type="transmembrane region" description="Helical" evidence="1">
    <location>
        <begin position="44"/>
        <end position="62"/>
    </location>
</feature>
<keyword evidence="3" id="KW-1185">Reference proteome</keyword>
<dbReference type="RefSeq" id="XP_003722050.1">
    <property type="nucleotide sequence ID" value="XM_003722002.1"/>
</dbReference>
<evidence type="ECO:0000313" key="2">
    <source>
        <dbReference type="EMBL" id="CBZ12311.1"/>
    </source>
</evidence>